<evidence type="ECO:0000313" key="2">
    <source>
        <dbReference type="EMBL" id="MDG3015272.1"/>
    </source>
</evidence>
<dbReference type="EMBL" id="JANRHA010000007">
    <property type="protein sequence ID" value="MDG3015272.1"/>
    <property type="molecule type" value="Genomic_DNA"/>
</dbReference>
<proteinExistence type="predicted"/>
<evidence type="ECO:0000313" key="3">
    <source>
        <dbReference type="Proteomes" id="UP001152755"/>
    </source>
</evidence>
<protein>
    <submittedName>
        <fullName evidence="2">MarR family transcriptional regulator</fullName>
    </submittedName>
</protein>
<dbReference type="PANTHER" id="PTHR39515">
    <property type="entry name" value="CONSERVED PROTEIN"/>
    <property type="match status" value="1"/>
</dbReference>
<name>A0A9X4M1T7_9ACTN</name>
<dbReference type="SMART" id="SM00347">
    <property type="entry name" value="HTH_MARR"/>
    <property type="match status" value="1"/>
</dbReference>
<accession>A0A9X4M1T7</accession>
<dbReference type="AlphaFoldDB" id="A0A9X4M1T7"/>
<dbReference type="PROSITE" id="PS50995">
    <property type="entry name" value="HTH_MARR_2"/>
    <property type="match status" value="1"/>
</dbReference>
<dbReference type="InterPro" id="IPR036390">
    <property type="entry name" value="WH_DNA-bd_sf"/>
</dbReference>
<gene>
    <name evidence="2" type="ORF">NVS88_12010</name>
</gene>
<dbReference type="Proteomes" id="UP001152755">
    <property type="component" value="Unassembled WGS sequence"/>
</dbReference>
<dbReference type="Pfam" id="PF01047">
    <property type="entry name" value="MarR"/>
    <property type="match status" value="1"/>
</dbReference>
<dbReference type="RefSeq" id="WP_332519981.1">
    <property type="nucleotide sequence ID" value="NZ_JANRHA010000007.1"/>
</dbReference>
<dbReference type="PRINTS" id="PR00598">
    <property type="entry name" value="HTHMARR"/>
</dbReference>
<dbReference type="Gene3D" id="1.10.10.10">
    <property type="entry name" value="Winged helix-like DNA-binding domain superfamily/Winged helix DNA-binding domain"/>
    <property type="match status" value="1"/>
</dbReference>
<comment type="caution">
    <text evidence="2">The sequence shown here is derived from an EMBL/GenBank/DDBJ whole genome shotgun (WGS) entry which is preliminary data.</text>
</comment>
<evidence type="ECO:0000259" key="1">
    <source>
        <dbReference type="PROSITE" id="PS50995"/>
    </source>
</evidence>
<sequence>MPGPRSSDDRFGEDEVNRIRIALGRIARRVDRHSSEEGMTRTEFSVLATTARRGPLGVRELAEIEGLNPTMLSRILGKLDDRGLVDRTADVNDKRAVRVSTTPEGKALHRRLKAKRSALFTEQLNLLTPEHSEQLLTALPALEELADHLVRLPTPAVGEPAGAAR</sequence>
<dbReference type="GO" id="GO:0003700">
    <property type="term" value="F:DNA-binding transcription factor activity"/>
    <property type="evidence" value="ECO:0007669"/>
    <property type="project" value="InterPro"/>
</dbReference>
<dbReference type="SUPFAM" id="SSF46785">
    <property type="entry name" value="Winged helix' DNA-binding domain"/>
    <property type="match status" value="1"/>
</dbReference>
<organism evidence="2 3">
    <name type="scientific">Speluncibacter jeojiensis</name>
    <dbReference type="NCBI Taxonomy" id="2710754"/>
    <lineage>
        <taxon>Bacteria</taxon>
        <taxon>Bacillati</taxon>
        <taxon>Actinomycetota</taxon>
        <taxon>Actinomycetes</taxon>
        <taxon>Mycobacteriales</taxon>
        <taxon>Speluncibacteraceae</taxon>
        <taxon>Speluncibacter</taxon>
    </lineage>
</organism>
<dbReference type="InterPro" id="IPR036388">
    <property type="entry name" value="WH-like_DNA-bd_sf"/>
</dbReference>
<dbReference type="InterPro" id="IPR052526">
    <property type="entry name" value="HTH-type_Bedaq_tolerance"/>
</dbReference>
<feature type="domain" description="HTH marR-type" evidence="1">
    <location>
        <begin position="16"/>
        <end position="144"/>
    </location>
</feature>
<keyword evidence="3" id="KW-1185">Reference proteome</keyword>
<reference evidence="2" key="1">
    <citation type="submission" date="2022-08" db="EMBL/GenBank/DDBJ databases">
        <title>Genome analysis of Corynebacteriales strain.</title>
        <authorList>
            <person name="Lee S.D."/>
        </authorList>
    </citation>
    <scope>NUCLEOTIDE SEQUENCE</scope>
    <source>
        <strain evidence="2">D3-21</strain>
    </source>
</reference>
<dbReference type="PANTHER" id="PTHR39515:SF2">
    <property type="entry name" value="HTH-TYPE TRANSCRIPTIONAL REGULATOR RV0880"/>
    <property type="match status" value="1"/>
</dbReference>
<dbReference type="InterPro" id="IPR000835">
    <property type="entry name" value="HTH_MarR-typ"/>
</dbReference>